<gene>
    <name evidence="4" type="ORF">BDD41_3876</name>
</gene>
<name>A0A3D9XGR5_PARVE</name>
<dbReference type="InterPro" id="IPR036271">
    <property type="entry name" value="Tet_transcr_reg_TetR-rel_C_sf"/>
</dbReference>
<dbReference type="Gene3D" id="1.10.357.10">
    <property type="entry name" value="Tetracycline Repressor, domain 2"/>
    <property type="match status" value="1"/>
</dbReference>
<comment type="caution">
    <text evidence="4">The sequence shown here is derived from an EMBL/GenBank/DDBJ whole genome shotgun (WGS) entry which is preliminary data.</text>
</comment>
<dbReference type="SUPFAM" id="SSF48498">
    <property type="entry name" value="Tetracyclin repressor-like, C-terminal domain"/>
    <property type="match status" value="1"/>
</dbReference>
<evidence type="ECO:0000259" key="3">
    <source>
        <dbReference type="Pfam" id="PF13305"/>
    </source>
</evidence>
<dbReference type="Proteomes" id="UP000256941">
    <property type="component" value="Unassembled WGS sequence"/>
</dbReference>
<dbReference type="Pfam" id="PF13305">
    <property type="entry name" value="TetR_C_33"/>
    <property type="match status" value="1"/>
</dbReference>
<dbReference type="RefSeq" id="WP_116222713.1">
    <property type="nucleotide sequence ID" value="NZ_CP038197.1"/>
</dbReference>
<dbReference type="AlphaFoldDB" id="A0A3D9XGR5"/>
<organism evidence="4 5">
    <name type="scientific">Paracoccus versutus</name>
    <name type="common">Thiobacillus versutus</name>
    <dbReference type="NCBI Taxonomy" id="34007"/>
    <lineage>
        <taxon>Bacteria</taxon>
        <taxon>Pseudomonadati</taxon>
        <taxon>Pseudomonadota</taxon>
        <taxon>Alphaproteobacteria</taxon>
        <taxon>Rhodobacterales</taxon>
        <taxon>Paracoccaceae</taxon>
        <taxon>Paracoccus</taxon>
    </lineage>
</organism>
<accession>A0A3D9XGR5</accession>
<dbReference type="InterPro" id="IPR025996">
    <property type="entry name" value="MT1864/Rv1816-like_C"/>
</dbReference>
<evidence type="ECO:0000256" key="1">
    <source>
        <dbReference type="ARBA" id="ARBA00023015"/>
    </source>
</evidence>
<proteinExistence type="predicted"/>
<dbReference type="InterPro" id="IPR013324">
    <property type="entry name" value="RNA_pol_sigma_r3/r4-like"/>
</dbReference>
<evidence type="ECO:0000313" key="5">
    <source>
        <dbReference type="Proteomes" id="UP000256941"/>
    </source>
</evidence>
<protein>
    <submittedName>
        <fullName evidence="4">Sigma-70-like protein</fullName>
    </submittedName>
</protein>
<evidence type="ECO:0000313" key="4">
    <source>
        <dbReference type="EMBL" id="REF68801.1"/>
    </source>
</evidence>
<keyword evidence="2" id="KW-0804">Transcription</keyword>
<evidence type="ECO:0000256" key="2">
    <source>
        <dbReference type="ARBA" id="ARBA00023163"/>
    </source>
</evidence>
<sequence>MTYQNRGSRNLCTDATSAFRKLLTKTGRPPSLDEVAAALEIPPETLASVFRDEAHLMEMAVESALLRLHDRCIRATTVIDGADPMAQLKALADAYIDWAIDHPGVFLALHSPTLGALRKNARVTRFEQAVIALMQRLIARAQQDGLLAGRDDPGMLAELIRSFICGALHKAMLERLPGEKPGPGDLAEMRENLRLLLQRLAA</sequence>
<keyword evidence="1" id="KW-0805">Transcription regulation</keyword>
<dbReference type="SUPFAM" id="SSF88659">
    <property type="entry name" value="Sigma3 and sigma4 domains of RNA polymerase sigma factors"/>
    <property type="match status" value="1"/>
</dbReference>
<feature type="domain" description="HTH-type transcriptional regulator MT1864/Rv1816-like C-terminal" evidence="3">
    <location>
        <begin position="88"/>
        <end position="176"/>
    </location>
</feature>
<dbReference type="EMBL" id="QTUJ01000003">
    <property type="protein sequence ID" value="REF68801.1"/>
    <property type="molecule type" value="Genomic_DNA"/>
</dbReference>
<reference evidence="4 5" key="1">
    <citation type="submission" date="2018-08" db="EMBL/GenBank/DDBJ databases">
        <title>Genomic Encyclopedia of Archaeal and Bacterial Type Strains, Phase II (KMG-II): from individual species to whole genera.</title>
        <authorList>
            <person name="Goeker M."/>
        </authorList>
    </citation>
    <scope>NUCLEOTIDE SEQUENCE [LARGE SCALE GENOMIC DNA]</scope>
    <source>
        <strain evidence="4 5">DSM 17099</strain>
    </source>
</reference>